<feature type="domain" description="HTH tetR-type" evidence="4">
    <location>
        <begin position="22"/>
        <end position="59"/>
    </location>
</feature>
<dbReference type="Pfam" id="PF16925">
    <property type="entry name" value="TetR_C_13"/>
    <property type="match status" value="1"/>
</dbReference>
<evidence type="ECO:0000256" key="2">
    <source>
        <dbReference type="ARBA" id="ARBA00023125"/>
    </source>
</evidence>
<evidence type="ECO:0000259" key="4">
    <source>
        <dbReference type="Pfam" id="PF00440"/>
    </source>
</evidence>
<sequence>MKKKGRPRSYDSEQAIKEITFLFWRKGFTATSLDDLVNETGMNKPSLYAAFGNKLAIYKKAMDNFGTIAITRYENALKKQNERDTILDRITRYLTASIDLYTGESGKLGCMALSTAAAEVEIPEIQQYLAMVIQIQTDQIKKILSETKNDGELLPDTDVDIIAQLIIAILHSISLRARAGENEATLMPLVDTAKMILEPITVPAK</sequence>
<accession>A0A1I3X6M5</accession>
<dbReference type="Gene3D" id="1.10.357.10">
    <property type="entry name" value="Tetracycline Repressor, domain 2"/>
    <property type="match status" value="1"/>
</dbReference>
<evidence type="ECO:0000256" key="3">
    <source>
        <dbReference type="ARBA" id="ARBA00023163"/>
    </source>
</evidence>
<dbReference type="EMBL" id="NITY01000001">
    <property type="protein sequence ID" value="PHM46322.1"/>
    <property type="molecule type" value="Genomic_DNA"/>
</dbReference>
<dbReference type="RefSeq" id="WP_092514064.1">
    <property type="nucleotide sequence ID" value="NZ_CAWNQB010000001.1"/>
</dbReference>
<dbReference type="EMBL" id="FORG01000032">
    <property type="protein sequence ID" value="SFK15238.1"/>
    <property type="molecule type" value="Genomic_DNA"/>
</dbReference>
<organism evidence="7 8">
    <name type="scientific">Xenorhabdus mauleonii</name>
    <dbReference type="NCBI Taxonomy" id="351675"/>
    <lineage>
        <taxon>Bacteria</taxon>
        <taxon>Pseudomonadati</taxon>
        <taxon>Pseudomonadota</taxon>
        <taxon>Gammaproteobacteria</taxon>
        <taxon>Enterobacterales</taxon>
        <taxon>Morganellaceae</taxon>
        <taxon>Xenorhabdus</taxon>
    </lineage>
</organism>
<keyword evidence="9" id="KW-1185">Reference proteome</keyword>
<dbReference type="STRING" id="351675.SAMN05421680_13222"/>
<keyword evidence="1" id="KW-0805">Transcription regulation</keyword>
<dbReference type="GO" id="GO:0003677">
    <property type="term" value="F:DNA binding"/>
    <property type="evidence" value="ECO:0007669"/>
    <property type="project" value="UniProtKB-KW"/>
</dbReference>
<dbReference type="PANTHER" id="PTHR47506:SF1">
    <property type="entry name" value="HTH-TYPE TRANSCRIPTIONAL REGULATOR YJDC"/>
    <property type="match status" value="1"/>
</dbReference>
<reference evidence="8" key="1">
    <citation type="submission" date="2016-10" db="EMBL/GenBank/DDBJ databases">
        <authorList>
            <person name="Varghese N."/>
            <person name="Submissions S."/>
        </authorList>
    </citation>
    <scope>NUCLEOTIDE SEQUENCE [LARGE SCALE GENOMIC DNA]</scope>
    <source>
        <strain evidence="8">DSM 17908</strain>
    </source>
</reference>
<dbReference type="SUPFAM" id="SSF48498">
    <property type="entry name" value="Tetracyclin repressor-like, C-terminal domain"/>
    <property type="match status" value="1"/>
</dbReference>
<dbReference type="InterPro" id="IPR036271">
    <property type="entry name" value="Tet_transcr_reg_TetR-rel_C_sf"/>
</dbReference>
<name>A0A1I3X6M5_9GAMM</name>
<feature type="domain" description="Tetracyclin repressor-like C-terminal" evidence="5">
    <location>
        <begin position="87"/>
        <end position="183"/>
    </location>
</feature>
<dbReference type="Proteomes" id="UP000198919">
    <property type="component" value="Unassembled WGS sequence"/>
</dbReference>
<dbReference type="Pfam" id="PF00440">
    <property type="entry name" value="TetR_N"/>
    <property type="match status" value="1"/>
</dbReference>
<evidence type="ECO:0000259" key="5">
    <source>
        <dbReference type="Pfam" id="PF16925"/>
    </source>
</evidence>
<dbReference type="InterPro" id="IPR009057">
    <property type="entry name" value="Homeodomain-like_sf"/>
</dbReference>
<keyword evidence="2" id="KW-0238">DNA-binding</keyword>
<dbReference type="SUPFAM" id="SSF46689">
    <property type="entry name" value="Homeodomain-like"/>
    <property type="match status" value="1"/>
</dbReference>
<dbReference type="InterPro" id="IPR001647">
    <property type="entry name" value="HTH_TetR"/>
</dbReference>
<gene>
    <name evidence="7" type="ORF">SAMN05421680_13222</name>
    <name evidence="6" type="ORF">Xmau_00732</name>
</gene>
<reference evidence="7" key="2">
    <citation type="submission" date="2016-10" db="EMBL/GenBank/DDBJ databases">
        <authorList>
            <person name="de Groot N.N."/>
        </authorList>
    </citation>
    <scope>NUCLEOTIDE SEQUENCE [LARGE SCALE GENOMIC DNA]</scope>
    <source>
        <strain evidence="7">DSM 17908</strain>
    </source>
</reference>
<evidence type="ECO:0000313" key="7">
    <source>
        <dbReference type="EMBL" id="SFK15238.1"/>
    </source>
</evidence>
<evidence type="ECO:0000313" key="8">
    <source>
        <dbReference type="Proteomes" id="UP000198919"/>
    </source>
</evidence>
<evidence type="ECO:0000256" key="1">
    <source>
        <dbReference type="ARBA" id="ARBA00023015"/>
    </source>
</evidence>
<dbReference type="OrthoDB" id="270177at2"/>
<reference evidence="6 9" key="3">
    <citation type="journal article" date="2017" name="Nat. Microbiol.">
        <title>Natural product diversity associated with the nematode symbionts Photorhabdus and Xenorhabdus.</title>
        <authorList>
            <person name="Tobias N.J."/>
            <person name="Wolff H."/>
            <person name="Djahanschiri B."/>
            <person name="Grundmann F."/>
            <person name="Kronenwerth M."/>
            <person name="Shi Y.M."/>
            <person name="Simonyi S."/>
            <person name="Grun P."/>
            <person name="Shapiro-Ilan D."/>
            <person name="Pidot S.J."/>
            <person name="Stinear T.P."/>
            <person name="Ebersberger I."/>
            <person name="Bode H.B."/>
        </authorList>
    </citation>
    <scope>NUCLEOTIDE SEQUENCE [LARGE SCALE GENOMIC DNA]</scope>
    <source>
        <strain evidence="6 9">DSM 17908</strain>
    </source>
</reference>
<dbReference type="InterPro" id="IPR011075">
    <property type="entry name" value="TetR_C"/>
</dbReference>
<dbReference type="AlphaFoldDB" id="A0A1I3X6M5"/>
<evidence type="ECO:0000313" key="9">
    <source>
        <dbReference type="Proteomes" id="UP000224607"/>
    </source>
</evidence>
<dbReference type="Gene3D" id="1.10.10.60">
    <property type="entry name" value="Homeodomain-like"/>
    <property type="match status" value="1"/>
</dbReference>
<proteinExistence type="predicted"/>
<dbReference type="PANTHER" id="PTHR47506">
    <property type="entry name" value="TRANSCRIPTIONAL REGULATORY PROTEIN"/>
    <property type="match status" value="1"/>
</dbReference>
<protein>
    <submittedName>
        <fullName evidence="6">AdeN</fullName>
    </submittedName>
    <submittedName>
        <fullName evidence="7">Transcriptional regulator, TetR family</fullName>
    </submittedName>
</protein>
<dbReference type="Proteomes" id="UP000224607">
    <property type="component" value="Unassembled WGS sequence"/>
</dbReference>
<keyword evidence="3" id="KW-0804">Transcription</keyword>
<evidence type="ECO:0000313" key="6">
    <source>
        <dbReference type="EMBL" id="PHM46322.1"/>
    </source>
</evidence>